<dbReference type="GO" id="GO:0070967">
    <property type="term" value="F:coenzyme F420 binding"/>
    <property type="evidence" value="ECO:0007669"/>
    <property type="project" value="TreeGrafter"/>
</dbReference>
<evidence type="ECO:0000256" key="2">
    <source>
        <dbReference type="ARBA" id="ARBA00049106"/>
    </source>
</evidence>
<organism evidence="3 4">
    <name type="scientific">Nocardioides aromaticivorans</name>
    <dbReference type="NCBI Taxonomy" id="200618"/>
    <lineage>
        <taxon>Bacteria</taxon>
        <taxon>Bacillati</taxon>
        <taxon>Actinomycetota</taxon>
        <taxon>Actinomycetes</taxon>
        <taxon>Propionibacteriales</taxon>
        <taxon>Nocardioidaceae</taxon>
        <taxon>Nocardioides</taxon>
    </lineage>
</organism>
<dbReference type="RefSeq" id="WP_179647277.1">
    <property type="nucleotide sequence ID" value="NZ_JACBZM010000001.1"/>
</dbReference>
<proteinExistence type="inferred from homology"/>
<dbReference type="InterPro" id="IPR004378">
    <property type="entry name" value="F420H2_quin_Rdtase"/>
</dbReference>
<dbReference type="GO" id="GO:0005886">
    <property type="term" value="C:plasma membrane"/>
    <property type="evidence" value="ECO:0007669"/>
    <property type="project" value="TreeGrafter"/>
</dbReference>
<name>A0A7Y9ZET2_9ACTN</name>
<dbReference type="Pfam" id="PF04075">
    <property type="entry name" value="F420H2_quin_red"/>
    <property type="match status" value="1"/>
</dbReference>
<protein>
    <submittedName>
        <fullName evidence="3">Deazaflavin-dependent oxidoreductase (Nitroreductase family)</fullName>
    </submittedName>
</protein>
<dbReference type="Gene3D" id="2.30.110.10">
    <property type="entry name" value="Electron Transport, Fmn-binding Protein, Chain A"/>
    <property type="match status" value="1"/>
</dbReference>
<sequence>MSVVPTEFETRRPGPLQPLAVRIGAISWMPRLLPAIVRTDKALQGATRGRVTILDVAGLPNLMLTTVGRKSGLPRSNPLLCVPDGHRILIAGSYFGGPKEPLWVKNIEANPSVTARFRAETFELVARRLEGAERAEAWQTMLATWPNFARYEQRTDRQIKVFELVAAD</sequence>
<comment type="caution">
    <text evidence="3">The sequence shown here is derived from an EMBL/GenBank/DDBJ whole genome shotgun (WGS) entry which is preliminary data.</text>
</comment>
<dbReference type="AlphaFoldDB" id="A0A7Y9ZET2"/>
<dbReference type="InterPro" id="IPR012349">
    <property type="entry name" value="Split_barrel_FMN-bd"/>
</dbReference>
<evidence type="ECO:0000313" key="4">
    <source>
        <dbReference type="Proteomes" id="UP000562045"/>
    </source>
</evidence>
<evidence type="ECO:0000313" key="3">
    <source>
        <dbReference type="EMBL" id="NYI42923.1"/>
    </source>
</evidence>
<evidence type="ECO:0000256" key="1">
    <source>
        <dbReference type="ARBA" id="ARBA00008710"/>
    </source>
</evidence>
<gene>
    <name evidence="3" type="ORF">BJ993_000003</name>
</gene>
<dbReference type="Proteomes" id="UP000562045">
    <property type="component" value="Unassembled WGS sequence"/>
</dbReference>
<dbReference type="GO" id="GO:0016491">
    <property type="term" value="F:oxidoreductase activity"/>
    <property type="evidence" value="ECO:0007669"/>
    <property type="project" value="InterPro"/>
</dbReference>
<dbReference type="PANTHER" id="PTHR39428">
    <property type="entry name" value="F420H(2)-DEPENDENT QUINONE REDUCTASE RV1261C"/>
    <property type="match status" value="1"/>
</dbReference>
<dbReference type="NCBIfam" id="TIGR00026">
    <property type="entry name" value="hi_GC_TIGR00026"/>
    <property type="match status" value="1"/>
</dbReference>
<dbReference type="SUPFAM" id="SSF50475">
    <property type="entry name" value="FMN-binding split barrel"/>
    <property type="match status" value="1"/>
</dbReference>
<accession>A0A7Y9ZET2</accession>
<reference evidence="3 4" key="1">
    <citation type="submission" date="2020-07" db="EMBL/GenBank/DDBJ databases">
        <title>Sequencing the genomes of 1000 actinobacteria strains.</title>
        <authorList>
            <person name="Klenk H.-P."/>
        </authorList>
    </citation>
    <scope>NUCLEOTIDE SEQUENCE [LARGE SCALE GENOMIC DNA]</scope>
    <source>
        <strain evidence="3 4">DSM 15131</strain>
    </source>
</reference>
<comment type="similarity">
    <text evidence="1">Belongs to the F420H(2)-dependent quinone reductase family.</text>
</comment>
<dbReference type="PANTHER" id="PTHR39428:SF1">
    <property type="entry name" value="F420H(2)-DEPENDENT QUINONE REDUCTASE RV1261C"/>
    <property type="match status" value="1"/>
</dbReference>
<comment type="catalytic activity">
    <reaction evidence="2">
        <text>oxidized coenzyme F420-(gamma-L-Glu)(n) + a quinol + H(+) = reduced coenzyme F420-(gamma-L-Glu)(n) + a quinone</text>
        <dbReference type="Rhea" id="RHEA:39663"/>
        <dbReference type="Rhea" id="RHEA-COMP:12939"/>
        <dbReference type="Rhea" id="RHEA-COMP:14378"/>
        <dbReference type="ChEBI" id="CHEBI:15378"/>
        <dbReference type="ChEBI" id="CHEBI:24646"/>
        <dbReference type="ChEBI" id="CHEBI:132124"/>
        <dbReference type="ChEBI" id="CHEBI:133980"/>
        <dbReference type="ChEBI" id="CHEBI:139511"/>
    </reaction>
</comment>
<dbReference type="EMBL" id="JACBZM010000001">
    <property type="protein sequence ID" value="NYI42923.1"/>
    <property type="molecule type" value="Genomic_DNA"/>
</dbReference>